<proteinExistence type="predicted"/>
<organism evidence="2 3">
    <name type="scientific">Citricoccus parietis</name>
    <dbReference type="NCBI Taxonomy" id="592307"/>
    <lineage>
        <taxon>Bacteria</taxon>
        <taxon>Bacillati</taxon>
        <taxon>Actinomycetota</taxon>
        <taxon>Actinomycetes</taxon>
        <taxon>Micrococcales</taxon>
        <taxon>Micrococcaceae</taxon>
        <taxon>Citricoccus</taxon>
    </lineage>
</organism>
<gene>
    <name evidence="2" type="ORF">ACFFX0_10425</name>
</gene>
<sequence>MNGTVSGSATLRRPGMNPVTSSPPTRARGRLWTAEARAGSFHTKRSAQCSSSRPSSRFQSRASTVRWTTVSTWPVAASASSAARFNSATRWGWPSCIASRRQSRTSHGMNQPPIPSRTSRPSDSRSRALGIARKP</sequence>
<dbReference type="EMBL" id="JBHMFI010000001">
    <property type="protein sequence ID" value="MFB9071596.1"/>
    <property type="molecule type" value="Genomic_DNA"/>
</dbReference>
<reference evidence="2 3" key="1">
    <citation type="submission" date="2024-09" db="EMBL/GenBank/DDBJ databases">
        <authorList>
            <person name="Sun Q."/>
            <person name="Mori K."/>
        </authorList>
    </citation>
    <scope>NUCLEOTIDE SEQUENCE [LARGE SCALE GENOMIC DNA]</scope>
    <source>
        <strain evidence="2 3">CCM 7609</strain>
    </source>
</reference>
<evidence type="ECO:0000313" key="2">
    <source>
        <dbReference type="EMBL" id="MFB9071596.1"/>
    </source>
</evidence>
<protein>
    <submittedName>
        <fullName evidence="2">Uncharacterized protein</fullName>
    </submittedName>
</protein>
<feature type="compositionally biased region" description="Low complexity" evidence="1">
    <location>
        <begin position="46"/>
        <end position="61"/>
    </location>
</feature>
<comment type="caution">
    <text evidence="2">The sequence shown here is derived from an EMBL/GenBank/DDBJ whole genome shotgun (WGS) entry which is preliminary data.</text>
</comment>
<accession>A0ABV5FY32</accession>
<feature type="region of interest" description="Disordered" evidence="1">
    <location>
        <begin position="1"/>
        <end position="61"/>
    </location>
</feature>
<name>A0ABV5FY32_9MICC</name>
<evidence type="ECO:0000256" key="1">
    <source>
        <dbReference type="SAM" id="MobiDB-lite"/>
    </source>
</evidence>
<evidence type="ECO:0000313" key="3">
    <source>
        <dbReference type="Proteomes" id="UP001589575"/>
    </source>
</evidence>
<feature type="region of interest" description="Disordered" evidence="1">
    <location>
        <begin position="97"/>
        <end position="135"/>
    </location>
</feature>
<dbReference type="Proteomes" id="UP001589575">
    <property type="component" value="Unassembled WGS sequence"/>
</dbReference>
<keyword evidence="3" id="KW-1185">Reference proteome</keyword>